<dbReference type="Pfam" id="PF02141">
    <property type="entry name" value="DENN"/>
    <property type="match status" value="1"/>
</dbReference>
<dbReference type="InterPro" id="IPR005113">
    <property type="entry name" value="uDENN_dom"/>
</dbReference>
<dbReference type="SUPFAM" id="SSF57997">
    <property type="entry name" value="Tropomyosin"/>
    <property type="match status" value="1"/>
</dbReference>
<feature type="compositionally biased region" description="Basic and acidic residues" evidence="1">
    <location>
        <begin position="563"/>
        <end position="579"/>
    </location>
</feature>
<dbReference type="AlphaFoldDB" id="A0A1U7LU31"/>
<dbReference type="InterPro" id="IPR043153">
    <property type="entry name" value="DENN_C"/>
</dbReference>
<comment type="caution">
    <text evidence="3">The sequence shown here is derived from an EMBL/GenBank/DDBJ whole genome shotgun (WGS) entry which is preliminary data.</text>
</comment>
<dbReference type="GO" id="GO:0032483">
    <property type="term" value="P:regulation of Rab protein signal transduction"/>
    <property type="evidence" value="ECO:0007669"/>
    <property type="project" value="TreeGrafter"/>
</dbReference>
<dbReference type="PROSITE" id="PS50211">
    <property type="entry name" value="DENN"/>
    <property type="match status" value="1"/>
</dbReference>
<dbReference type="OrthoDB" id="6019893at2759"/>
<dbReference type="InterPro" id="IPR001194">
    <property type="entry name" value="cDENN_dom"/>
</dbReference>
<dbReference type="EMBL" id="LXFE01000235">
    <property type="protein sequence ID" value="OLL26154.1"/>
    <property type="molecule type" value="Genomic_DNA"/>
</dbReference>
<feature type="compositionally biased region" description="Polar residues" evidence="1">
    <location>
        <begin position="659"/>
        <end position="672"/>
    </location>
</feature>
<dbReference type="OMA" id="IQDPDWW"/>
<reference evidence="3 4" key="1">
    <citation type="submission" date="2016-04" db="EMBL/GenBank/DDBJ databases">
        <title>Evolutionary innovation and constraint leading to complex multicellularity in the Ascomycota.</title>
        <authorList>
            <person name="Cisse O."/>
            <person name="Nguyen A."/>
            <person name="Hewitt D.A."/>
            <person name="Jedd G."/>
            <person name="Stajich J.E."/>
        </authorList>
    </citation>
    <scope>NUCLEOTIDE SEQUENCE [LARGE SCALE GENOMIC DNA]</scope>
    <source>
        <strain evidence="3 4">DAH-3</strain>
    </source>
</reference>
<dbReference type="PANTHER" id="PTHR12296:SF31">
    <property type="entry name" value="DENN (AEX-3) DOMAIN PROTEIN (AFU_ORTHOLOGUE AFUA_6G11200)"/>
    <property type="match status" value="1"/>
</dbReference>
<evidence type="ECO:0000313" key="3">
    <source>
        <dbReference type="EMBL" id="OLL26154.1"/>
    </source>
</evidence>
<dbReference type="PANTHER" id="PTHR12296">
    <property type="entry name" value="DENN DOMAIN-CONTAINING PROTEIN 4"/>
    <property type="match status" value="1"/>
</dbReference>
<feature type="region of interest" description="Disordered" evidence="1">
    <location>
        <begin position="647"/>
        <end position="681"/>
    </location>
</feature>
<keyword evidence="4" id="KW-1185">Reference proteome</keyword>
<feature type="compositionally biased region" description="Polar residues" evidence="1">
    <location>
        <begin position="1"/>
        <end position="16"/>
    </location>
</feature>
<sequence length="810" mass="92190">MAPLPSRTSSLHSRISQPIPEKLKMTPPPQQKKSLCYGYAVMGLPKEPNSWQKAVPLPQGKVMHMKGAINQYYVPEILGSSPRIEQDPETARSFYSAMRGSFPHDVEVAVGKTQPQCVSHCFVIQQDASRTLFGVTLRVWSRADDKRCETIRELRKRMDSSSDYSQDENYWIPYALCFLSRYPLYSLLSDYLKAMWIHWNKATNLFHAEEVSRILTFPAPRPNDLVRIDMKDYALCYQFPPTPVNFQNFPMWPLFECLSLQNIVGVIEAALCPTSRIIFASHSLGMLSVASETIRYLIRVYEWSGLYVPVVHSRNLSSIVLEPGPYILGITSECRGLFSAPPDALLVDLDRNHVITTSPPTMLKPSQRAKFISRLQTALCGDIPITGVPKFLKEAYPNGKLTPCGQVIVMKGKIDTIEEPDWWKASANIYTIIDRVCQKSITNTRLKAVFSGSQKQQVMTKVSMRYLNELVRDKNAYSREVFEAYQDYINLKGRTDTEIQRVTKRNNFLVEELENWKQQFEKFQAFAAQLTQDAKKMKTEIESHKREARRLTHQIDQQQVDFSDLKKRLSNSEKERENTQKSLENAQQVVEALQRERDAIKVELGKLKTHYGQTVQQREEAQKVVLHLRNLIDGQAQHMQVVVQNMASPAEASPEEPLTESNRSSIISSRTATPDLKASPEMESKFFNSISPTRRTSTLSLADTTDRAIRERTDEIAVIIKNITEQCAKAVDSLNLAAEDEGVADTRSYSPDCRRNSTAMSNLTCDTIESCDSEIQSDDEIEIVDKKYRATMYDINGMRAASRQIAEISE</sequence>
<accession>A0A1U7LU31</accession>
<feature type="region of interest" description="Disordered" evidence="1">
    <location>
        <begin position="562"/>
        <end position="584"/>
    </location>
</feature>
<feature type="domain" description="UDENN" evidence="2">
    <location>
        <begin position="55"/>
        <end position="501"/>
    </location>
</feature>
<feature type="region of interest" description="Disordered" evidence="1">
    <location>
        <begin position="1"/>
        <end position="30"/>
    </location>
</feature>
<organism evidence="3 4">
    <name type="scientific">Neolecta irregularis (strain DAH-3)</name>
    <dbReference type="NCBI Taxonomy" id="1198029"/>
    <lineage>
        <taxon>Eukaryota</taxon>
        <taxon>Fungi</taxon>
        <taxon>Dikarya</taxon>
        <taxon>Ascomycota</taxon>
        <taxon>Taphrinomycotina</taxon>
        <taxon>Neolectales</taxon>
        <taxon>Neolectaceae</taxon>
        <taxon>Neolecta</taxon>
    </lineage>
</organism>
<protein>
    <submittedName>
        <fullName evidence="3">DENN domain-containing protein</fullName>
    </submittedName>
</protein>
<evidence type="ECO:0000313" key="4">
    <source>
        <dbReference type="Proteomes" id="UP000186594"/>
    </source>
</evidence>
<dbReference type="GO" id="GO:0031410">
    <property type="term" value="C:cytoplasmic vesicle"/>
    <property type="evidence" value="ECO:0007669"/>
    <property type="project" value="TreeGrafter"/>
</dbReference>
<dbReference type="InterPro" id="IPR037516">
    <property type="entry name" value="Tripartite_DENN"/>
</dbReference>
<dbReference type="SMART" id="SM00799">
    <property type="entry name" value="DENN"/>
    <property type="match status" value="1"/>
</dbReference>
<dbReference type="InterPro" id="IPR051696">
    <property type="entry name" value="DENN_Domain_GEFs"/>
</dbReference>
<dbReference type="Proteomes" id="UP000186594">
    <property type="component" value="Unassembled WGS sequence"/>
</dbReference>
<gene>
    <name evidence="3" type="ORF">NEOLI_002114</name>
</gene>
<name>A0A1U7LU31_NEOID</name>
<dbReference type="Gene3D" id="3.40.50.11500">
    <property type="match status" value="1"/>
</dbReference>
<proteinExistence type="predicted"/>
<dbReference type="STRING" id="1198029.A0A1U7LU31"/>
<dbReference type="SMART" id="SM00800">
    <property type="entry name" value="uDENN"/>
    <property type="match status" value="1"/>
</dbReference>
<evidence type="ECO:0000259" key="2">
    <source>
        <dbReference type="PROSITE" id="PS50211"/>
    </source>
</evidence>
<evidence type="ECO:0000256" key="1">
    <source>
        <dbReference type="SAM" id="MobiDB-lite"/>
    </source>
</evidence>
<dbReference type="Gene3D" id="1.10.287.1490">
    <property type="match status" value="1"/>
</dbReference>